<accession>A0A9P8KS51</accession>
<organism evidence="2 3">
    <name type="scientific">Trichoderma semiorbis</name>
    <dbReference type="NCBI Taxonomy" id="1491008"/>
    <lineage>
        <taxon>Eukaryota</taxon>
        <taxon>Fungi</taxon>
        <taxon>Dikarya</taxon>
        <taxon>Ascomycota</taxon>
        <taxon>Pezizomycotina</taxon>
        <taxon>Sordariomycetes</taxon>
        <taxon>Hypocreomycetidae</taxon>
        <taxon>Hypocreales</taxon>
        <taxon>Hypocreaceae</taxon>
        <taxon>Trichoderma</taxon>
    </lineage>
</organism>
<gene>
    <name evidence="2" type="ORF">TsFJ059_006938</name>
</gene>
<feature type="compositionally biased region" description="Basic and acidic residues" evidence="1">
    <location>
        <begin position="9"/>
        <end position="23"/>
    </location>
</feature>
<proteinExistence type="predicted"/>
<dbReference type="AlphaFoldDB" id="A0A9P8KS51"/>
<feature type="region of interest" description="Disordered" evidence="1">
    <location>
        <begin position="1"/>
        <end position="38"/>
    </location>
</feature>
<feature type="compositionally biased region" description="Basic and acidic residues" evidence="1">
    <location>
        <begin position="260"/>
        <end position="279"/>
    </location>
</feature>
<feature type="region of interest" description="Disordered" evidence="1">
    <location>
        <begin position="406"/>
        <end position="532"/>
    </location>
</feature>
<dbReference type="EMBL" id="JAIMJC010000005">
    <property type="protein sequence ID" value="KAH0524424.1"/>
    <property type="molecule type" value="Genomic_DNA"/>
</dbReference>
<feature type="compositionally biased region" description="Low complexity" evidence="1">
    <location>
        <begin position="229"/>
        <end position="240"/>
    </location>
</feature>
<feature type="compositionally biased region" description="Low complexity" evidence="1">
    <location>
        <begin position="326"/>
        <end position="341"/>
    </location>
</feature>
<dbReference type="Proteomes" id="UP000826573">
    <property type="component" value="Unassembled WGS sequence"/>
</dbReference>
<name>A0A9P8KS51_9HYPO</name>
<keyword evidence="3" id="KW-1185">Reference proteome</keyword>
<evidence type="ECO:0000256" key="1">
    <source>
        <dbReference type="SAM" id="MobiDB-lite"/>
    </source>
</evidence>
<feature type="compositionally biased region" description="Polar residues" evidence="1">
    <location>
        <begin position="207"/>
        <end position="220"/>
    </location>
</feature>
<feature type="region of interest" description="Disordered" evidence="1">
    <location>
        <begin position="207"/>
        <end position="286"/>
    </location>
</feature>
<feature type="compositionally biased region" description="Polar residues" evidence="1">
    <location>
        <begin position="406"/>
        <end position="430"/>
    </location>
</feature>
<evidence type="ECO:0000313" key="2">
    <source>
        <dbReference type="EMBL" id="KAH0524424.1"/>
    </source>
</evidence>
<comment type="caution">
    <text evidence="2">The sequence shown here is derived from an EMBL/GenBank/DDBJ whole genome shotgun (WGS) entry which is preliminary data.</text>
</comment>
<feature type="region of interest" description="Disordered" evidence="1">
    <location>
        <begin position="313"/>
        <end position="361"/>
    </location>
</feature>
<sequence length="903" mass="99892">MGVYSRCTGDLEDHAGSDGDAKGIKARGTGSPKGSQATHWAPFVHTNSRWRGSGSMGSMGLCGYTPSTFLLLQRSNEVVKPFSPVLSSFLSFLSSIRKLTKELKPAMAFTQSFHQDMVVDLHSHLLTSFTGGSNMLESAPDDTSYGSFAAEADDTHKRHATSGDTGSSEVIRPSLPVAIHNALHLSNNVRSSQPAFNSSFLGVSTPVDSSSDWSRQQPCAANNDDRAFSSSRQGSSLGRSHQPQHGTETHVLARYGPPQGHEHTGRELHRDVPYPDKKPTPFYPENYLSDSLSLPGSSQTFVADGLSSMPVAQPSLSPGQLHHAVSYSQPSPSANSSYSSQEDALSVTMSDPTDKKDTVTNMSMLDIPEYTQEDVYGKSNHLIHDAKPQTYIQAIGSAGFSSQPGVWQLSPSVDPSTGYPSSETNSSTLSRGKGKGKRPRTASMTRPHRPLDPDLYPYGNRGAHTQDRSQTAGISKRRPSNGQVPLLPRPPPHGVADRGGVSMTSGKPIPKKPRGQRTGPLREGGRQLATKRRNERTVCIGCKMAKVICEGREDGKDCLRCSSSSSSAPKPFVCAPASFFEVVQQGSTVLLALHMIYPLSADGFRQPVELPSEINIRHLLHILDELRKNYNSIRVFGRQGILYELDIRACWVYINSSCSPIPHPFRQFINGLKVQRQDTWKTCIKDGYGRLLNRDTLCDVLLALDDMAPWATYTLRPKSHDLYGPIDDEFGTTLAPDDGQQRQVIIAAAQLSRIIGRKLELEFYDQLKKALANPSICHELVLEVGRTLMSLRRRLIMWTYHWERVSPSTTPEPESQLNDGRDGNTMSRLKQLCQVLYVYFCYMRRRLPANEQESIRTMTVLYPDKAGEVQESFPQFESIEGFEEWLYFKDQPTAETDMDSDQM</sequence>
<protein>
    <submittedName>
        <fullName evidence="2">Uncharacterized protein</fullName>
    </submittedName>
</protein>
<reference evidence="2 3" key="1">
    <citation type="submission" date="2021-08" db="EMBL/GenBank/DDBJ databases">
        <title>The highly contiguous genome resource for Trichoderma semiorbis FJ059, a fungal antagonistic to plant pathogens.</title>
        <authorList>
            <person name="Liu T."/>
        </authorList>
    </citation>
    <scope>NUCLEOTIDE SEQUENCE [LARGE SCALE GENOMIC DNA]</scope>
    <source>
        <strain evidence="2 3">FJ059</strain>
    </source>
</reference>
<evidence type="ECO:0000313" key="3">
    <source>
        <dbReference type="Proteomes" id="UP000826573"/>
    </source>
</evidence>
<dbReference type="EMBL" id="JAIMJC010000005">
    <property type="protein sequence ID" value="KAH0524423.1"/>
    <property type="molecule type" value="Genomic_DNA"/>
</dbReference>